<dbReference type="PROSITE" id="PS01186">
    <property type="entry name" value="EGF_2"/>
    <property type="match status" value="2"/>
</dbReference>
<dbReference type="GO" id="GO:0019894">
    <property type="term" value="F:kinesin binding"/>
    <property type="evidence" value="ECO:0007669"/>
    <property type="project" value="TreeGrafter"/>
</dbReference>
<name>K3X137_GLOUD</name>
<evidence type="ECO:0000313" key="7">
    <source>
        <dbReference type="Proteomes" id="UP000019132"/>
    </source>
</evidence>
<dbReference type="STRING" id="431595.K3X137"/>
<evidence type="ECO:0000256" key="4">
    <source>
        <dbReference type="SAM" id="SignalP"/>
    </source>
</evidence>
<dbReference type="Gene3D" id="2.60.120.260">
    <property type="entry name" value="Galactose-binding domain-like"/>
    <property type="match status" value="1"/>
</dbReference>
<dbReference type="Pfam" id="PF25024">
    <property type="entry name" value="EGF_TEN"/>
    <property type="match status" value="1"/>
</dbReference>
<dbReference type="PROSITE" id="PS50005">
    <property type="entry name" value="TPR"/>
    <property type="match status" value="3"/>
</dbReference>
<dbReference type="VEuPathDB" id="FungiDB:PYU1_G010913"/>
<feature type="region of interest" description="Disordered" evidence="3">
    <location>
        <begin position="851"/>
        <end position="941"/>
    </location>
</feature>
<dbReference type="InterPro" id="IPR011990">
    <property type="entry name" value="TPR-like_helical_dom_sf"/>
</dbReference>
<reference evidence="7" key="2">
    <citation type="submission" date="2010-04" db="EMBL/GenBank/DDBJ databases">
        <authorList>
            <person name="Buell R."/>
            <person name="Hamilton J."/>
            <person name="Hostetler J."/>
        </authorList>
    </citation>
    <scope>NUCLEOTIDE SEQUENCE [LARGE SCALE GENOMIC DNA]</scope>
    <source>
        <strain evidence="7">DAOM:BR144</strain>
    </source>
</reference>
<dbReference type="SUPFAM" id="SSF48452">
    <property type="entry name" value="TPR-like"/>
    <property type="match status" value="3"/>
</dbReference>
<dbReference type="eggNOG" id="KOG1225">
    <property type="taxonomic scope" value="Eukaryota"/>
</dbReference>
<keyword evidence="1" id="KW-0245">EGF-like domain</keyword>
<dbReference type="GO" id="GO:0005814">
    <property type="term" value="C:centriole"/>
    <property type="evidence" value="ECO:0007669"/>
    <property type="project" value="TreeGrafter"/>
</dbReference>
<dbReference type="Pfam" id="PF13174">
    <property type="entry name" value="TPR_6"/>
    <property type="match status" value="1"/>
</dbReference>
<dbReference type="OMA" id="FTPYPTH"/>
<proteinExistence type="predicted"/>
<dbReference type="Gene3D" id="2.120.10.80">
    <property type="entry name" value="Kelch-type beta propeller"/>
    <property type="match status" value="2"/>
</dbReference>
<keyword evidence="7" id="KW-1185">Reference proteome</keyword>
<dbReference type="InterPro" id="IPR015915">
    <property type="entry name" value="Kelch-typ_b-propeller"/>
</dbReference>
<dbReference type="InterPro" id="IPR000742">
    <property type="entry name" value="EGF"/>
</dbReference>
<feature type="disulfide bond" evidence="1">
    <location>
        <begin position="727"/>
        <end position="736"/>
    </location>
</feature>
<feature type="compositionally biased region" description="Polar residues" evidence="3">
    <location>
        <begin position="895"/>
        <end position="911"/>
    </location>
</feature>
<feature type="repeat" description="TPR" evidence="2">
    <location>
        <begin position="1457"/>
        <end position="1490"/>
    </location>
</feature>
<dbReference type="GO" id="GO:0042073">
    <property type="term" value="P:intraciliary transport"/>
    <property type="evidence" value="ECO:0007669"/>
    <property type="project" value="TreeGrafter"/>
</dbReference>
<feature type="compositionally biased region" description="Basic and acidic residues" evidence="3">
    <location>
        <begin position="932"/>
        <end position="941"/>
    </location>
</feature>
<dbReference type="PANTHER" id="PTHR44117">
    <property type="entry name" value="INTRAFLAGELLAR TRANSPORT PROTEIN 88 HOMOLOG"/>
    <property type="match status" value="1"/>
</dbReference>
<keyword evidence="2" id="KW-0802">TPR repeat</keyword>
<feature type="chain" id="PRO_5003868277" description="EGF-like domain-containing protein" evidence="4">
    <location>
        <begin position="37"/>
        <end position="1689"/>
    </location>
</feature>
<dbReference type="GO" id="GO:0036064">
    <property type="term" value="C:ciliary basal body"/>
    <property type="evidence" value="ECO:0007669"/>
    <property type="project" value="TreeGrafter"/>
</dbReference>
<feature type="compositionally biased region" description="Basic and acidic residues" evidence="3">
    <location>
        <begin position="1156"/>
        <end position="1173"/>
    </location>
</feature>
<feature type="domain" description="EGF-like" evidence="5">
    <location>
        <begin position="702"/>
        <end position="737"/>
    </location>
</feature>
<evidence type="ECO:0000256" key="1">
    <source>
        <dbReference type="PROSITE-ProRule" id="PRU00076"/>
    </source>
</evidence>
<dbReference type="PANTHER" id="PTHR44117:SF1">
    <property type="entry name" value="INTRAFLAGELLAR TRANSPORT PROTEIN 88 HOMOLOG"/>
    <property type="match status" value="1"/>
</dbReference>
<dbReference type="SMART" id="SM00028">
    <property type="entry name" value="TPR"/>
    <property type="match status" value="11"/>
</dbReference>
<organism evidence="6 7">
    <name type="scientific">Globisporangium ultimum (strain ATCC 200006 / CBS 805.95 / DAOM BR144)</name>
    <name type="common">Pythium ultimum</name>
    <dbReference type="NCBI Taxonomy" id="431595"/>
    <lineage>
        <taxon>Eukaryota</taxon>
        <taxon>Sar</taxon>
        <taxon>Stramenopiles</taxon>
        <taxon>Oomycota</taxon>
        <taxon>Peronosporomycetes</taxon>
        <taxon>Pythiales</taxon>
        <taxon>Pythiaceae</taxon>
        <taxon>Globisporangium</taxon>
    </lineage>
</organism>
<reference evidence="6" key="3">
    <citation type="submission" date="2015-02" db="UniProtKB">
        <authorList>
            <consortium name="EnsemblProtists"/>
        </authorList>
    </citation>
    <scope>IDENTIFICATION</scope>
    <source>
        <strain evidence="6">DAOM BR144</strain>
    </source>
</reference>
<dbReference type="PROSITE" id="PS00022">
    <property type="entry name" value="EGF_1"/>
    <property type="match status" value="2"/>
</dbReference>
<keyword evidence="1" id="KW-1015">Disulfide bond</keyword>
<feature type="compositionally biased region" description="Low complexity" evidence="3">
    <location>
        <begin position="1595"/>
        <end position="1611"/>
    </location>
</feature>
<dbReference type="Gene3D" id="2.10.25.10">
    <property type="entry name" value="Laminin"/>
    <property type="match status" value="1"/>
</dbReference>
<feature type="disulfide bond" evidence="1">
    <location>
        <begin position="706"/>
        <end position="716"/>
    </location>
</feature>
<feature type="region of interest" description="Disordered" evidence="3">
    <location>
        <begin position="1146"/>
        <end position="1173"/>
    </location>
</feature>
<dbReference type="InParanoid" id="K3X137"/>
<sequence>MIQIHISFARSPRRILLSLSVVVVLWALLLLPPAFAWKEWKWTGSDGPGVRRGHSTCFYKTQLIVFGGRTEDSTKTHIPKTYEIHKVNGTLEFLSYEDKIARPTDSTEVRVAVYLNDVWSYDINCMRYADDSCRDSTWQVLNSGAEWGGCKNVFGAHMCSHPSERWMHRAEVFSDDSMIIYGGFSRFCDDYCNDMWLFDFTDNTWTEMMEVGNTATGPGKRFKFSSIVVNDRMYIYGGFRLWQGFAHENSVDNDWIGTSQYPLGGYLNDLWVYDKATNKWANLTETVVCPDLTLIDPALNIDAQCTLTWPTGRAGHSAVYYDHAIFIHGGYRTFFPYPSTTGRGAGRGTLTVRGNGFIPFPTHPYYLQDFWKYNLSTGLWEEITPTIDESDRRREKVPPPRLDHTLIAVKGGVFVLFGGYITNYYYDDTWQYNTSANRWVKQTSFVHALYPDACTDDLEARKLEHSGNYKAFVPPADLQDTLDGYYFVKERHYGTFNFSVFAEPTRGSKLEPVFIPQARRQAPGWDGCRDRSDGRTDLAQELQWAHPSQRAGHMAAYHEGFDKAFVFGGHGFEKEYLYQVETTYSGSSLGDLWQYDLNNCPKNCSLHGNCLYGNCRCDDGYYGVDCSNSSCTGSYCTYSDIDQKQSCNHCCFSGFEHTDNDSYLENIQKYPCTADNLHYSNGICDGFGKCICRPPFIGEDCSIRDCGYNCSGHGYCSEEFPNSRCMCDEGWFGKYCDAQMCLNNCSYPNGECVNGSCYCAMVYEPYNNTLEYFPLMGEDCSFLIPFARAVMTSKASMLVLSSYGQQKHGLMVDADDDEDLYEGFNFSIDLAPPQTAMNNGYQTSAYGAPASRGGASGYNPPGTAFRAPPSQMGRQAPASRMGTAQQGAGEARPMTSVSGAGFSSNPKTSGGQRMFDPLGESRKGGAAPALVEKTENSPKETAKELEKAVNTLIEQSADAIQKHQYEEALHLAKDAGRKERAFNKHCETHALTDLLNIDLTYAVFFNLANAYHLNGLWKEAIQSYTPIVKNKQYAHGGRLRVNMGNIYFEQQQYPTAIRMYRMALDQIPNTSKEIRYKIKRNIGTAQIKLGHYQDAAATFEDIMEGNADFQSGFNLIICYYAIGEHEKMRRGFTNLISIPMEGLSEEEEEEEALANESKDGSDDDRHTSSRDHLHNLKTDGLKAEIRARRKKSMEYILIAAKLCAPALDKKDWLAGYTWVIDALKQENHEHLASEVEICKAHCFLKQKDFEKAIEVLKSFEKKDQVHKAMAATNLSYLYFIEGDTNQADKYASMAVRHQRYNAKALVNKGNCLYVKNECERAKELFLEAIGVEADCIEAIYNLGLVNIKMGILNEALQAFEKLHSIVPSNIEVLYQIASLHDMMGNYRQAAKWFNILISCFGGSSDKPEKNGKHQHPSKNVADSGVFARLGQIFNKDDDETQAFHYHLESYRYFPINLDVISWLGVWYVKSELYEKAIQFFERASQIQPTEVKWRLMVTSCYRRMGAYQKAMVLYEQIHQDYPENLECLRYLVAICKDLGQRCDGFQAKLAKLERESATTMKMQQQPQQQSMVASQSSRSMGSARSEDGDERGYPQQMQMQMQQQQQYQRSDSGGGGYSSSHSNDMYSRQSQREEVEEPPNEHVAPQPTSYERPMPQPSVAAVQPKKTARGKNDDADDWGDADVGNLLGD</sequence>
<evidence type="ECO:0000259" key="5">
    <source>
        <dbReference type="PROSITE" id="PS50026"/>
    </source>
</evidence>
<keyword evidence="4" id="KW-0732">Signal</keyword>
<evidence type="ECO:0000256" key="2">
    <source>
        <dbReference type="PROSITE-ProRule" id="PRU00339"/>
    </source>
</evidence>
<feature type="region of interest" description="Disordered" evidence="3">
    <location>
        <begin position="1557"/>
        <end position="1689"/>
    </location>
</feature>
<comment type="caution">
    <text evidence="1">Lacks conserved residue(s) required for the propagation of feature annotation.</text>
</comment>
<dbReference type="PROSITE" id="PS50026">
    <property type="entry name" value="EGF_3"/>
    <property type="match status" value="1"/>
</dbReference>
<feature type="compositionally biased region" description="Low complexity" evidence="3">
    <location>
        <begin position="1563"/>
        <end position="1583"/>
    </location>
</feature>
<reference evidence="7" key="1">
    <citation type="journal article" date="2010" name="Genome Biol.">
        <title>Genome sequence of the necrotrophic plant pathogen Pythium ultimum reveals original pathogenicity mechanisms and effector repertoire.</title>
        <authorList>
            <person name="Levesque C.A."/>
            <person name="Brouwer H."/>
            <person name="Cano L."/>
            <person name="Hamilton J.P."/>
            <person name="Holt C."/>
            <person name="Huitema E."/>
            <person name="Raffaele S."/>
            <person name="Robideau G.P."/>
            <person name="Thines M."/>
            <person name="Win J."/>
            <person name="Zerillo M.M."/>
            <person name="Beakes G.W."/>
            <person name="Boore J.L."/>
            <person name="Busam D."/>
            <person name="Dumas B."/>
            <person name="Ferriera S."/>
            <person name="Fuerstenberg S.I."/>
            <person name="Gachon C.M."/>
            <person name="Gaulin E."/>
            <person name="Govers F."/>
            <person name="Grenville-Briggs L."/>
            <person name="Horner N."/>
            <person name="Hostetler J."/>
            <person name="Jiang R.H."/>
            <person name="Johnson J."/>
            <person name="Krajaejun T."/>
            <person name="Lin H."/>
            <person name="Meijer H.J."/>
            <person name="Moore B."/>
            <person name="Morris P."/>
            <person name="Phuntmart V."/>
            <person name="Puiu D."/>
            <person name="Shetty J."/>
            <person name="Stajich J.E."/>
            <person name="Tripathy S."/>
            <person name="Wawra S."/>
            <person name="van West P."/>
            <person name="Whitty B.R."/>
            <person name="Coutinho P.M."/>
            <person name="Henrissat B."/>
            <person name="Martin F."/>
            <person name="Thomas P.D."/>
            <person name="Tyler B.M."/>
            <person name="De Vries R.P."/>
            <person name="Kamoun S."/>
            <person name="Yandell M."/>
            <person name="Tisserat N."/>
            <person name="Buell C.R."/>
        </authorList>
    </citation>
    <scope>NUCLEOTIDE SEQUENCE</scope>
    <source>
        <strain evidence="7">DAOM:BR144</strain>
    </source>
</reference>
<dbReference type="SUPFAM" id="SSF117281">
    <property type="entry name" value="Kelch motif"/>
    <property type="match status" value="1"/>
</dbReference>
<dbReference type="EnsemblProtists" id="PYU1_T010936">
    <property type="protein sequence ID" value="PYU1_T010936"/>
    <property type="gene ID" value="PYU1_G010913"/>
</dbReference>
<evidence type="ECO:0000313" key="6">
    <source>
        <dbReference type="EnsemblProtists" id="PYU1_T010936"/>
    </source>
</evidence>
<protein>
    <recommendedName>
        <fullName evidence="5">EGF-like domain-containing protein</fullName>
    </recommendedName>
</protein>
<dbReference type="Pfam" id="PF24681">
    <property type="entry name" value="Kelch_KLHDC2_KLHL20_DRC7"/>
    <property type="match status" value="1"/>
</dbReference>
<feature type="repeat" description="TPR" evidence="2">
    <location>
        <begin position="1037"/>
        <end position="1070"/>
    </location>
</feature>
<feature type="repeat" description="TPR" evidence="2">
    <location>
        <begin position="1336"/>
        <end position="1369"/>
    </location>
</feature>
<dbReference type="Proteomes" id="UP000019132">
    <property type="component" value="Unassembled WGS sequence"/>
</dbReference>
<dbReference type="GO" id="GO:0097730">
    <property type="term" value="C:non-motile cilium"/>
    <property type="evidence" value="ECO:0007669"/>
    <property type="project" value="TreeGrafter"/>
</dbReference>
<dbReference type="GO" id="GO:0097546">
    <property type="term" value="C:ciliary base"/>
    <property type="evidence" value="ECO:0007669"/>
    <property type="project" value="TreeGrafter"/>
</dbReference>
<dbReference type="HOGENOM" id="CLU_241256_0_0_1"/>
<dbReference type="eggNOG" id="KOG2003">
    <property type="taxonomic scope" value="Eukaryota"/>
</dbReference>
<feature type="signal peptide" evidence="4">
    <location>
        <begin position="1"/>
        <end position="36"/>
    </location>
</feature>
<accession>K3X137</accession>
<dbReference type="InterPro" id="IPR019734">
    <property type="entry name" value="TPR_rpt"/>
</dbReference>
<dbReference type="GO" id="GO:1905515">
    <property type="term" value="P:non-motile cilium assembly"/>
    <property type="evidence" value="ECO:0007669"/>
    <property type="project" value="TreeGrafter"/>
</dbReference>
<evidence type="ECO:0000256" key="3">
    <source>
        <dbReference type="SAM" id="MobiDB-lite"/>
    </source>
</evidence>
<dbReference type="EMBL" id="GL376590">
    <property type="status" value="NOT_ANNOTATED_CDS"/>
    <property type="molecule type" value="Genomic_DNA"/>
</dbReference>
<dbReference type="Gene3D" id="1.25.40.10">
    <property type="entry name" value="Tetratricopeptide repeat domain"/>
    <property type="match status" value="3"/>
</dbReference>